<proteinExistence type="predicted"/>
<comment type="caution">
    <text evidence="2">The sequence shown here is derived from an EMBL/GenBank/DDBJ whole genome shotgun (WGS) entry which is preliminary data.</text>
</comment>
<dbReference type="Gene3D" id="3.40.630.30">
    <property type="match status" value="1"/>
</dbReference>
<sequence>MTRIQTSRLLLRAPRPDDAPCIALGMGEFEVARWLAPVPWPYTLAMAIDWVCMAPENGLFVVDLPGRGLIGCVALSAELGFWIGRPHWGRGYATEAASAVLDWYFRTSGEPEISSSAHHANKSSLRVKAKLGFVETGRDRRFSHALGHNVEHVVSTLTRADWLAGEAKRCA</sequence>
<dbReference type="PANTHER" id="PTHR43792">
    <property type="entry name" value="GNAT FAMILY, PUTATIVE (AFU_ORTHOLOGUE AFUA_3G00765)-RELATED-RELATED"/>
    <property type="match status" value="1"/>
</dbReference>
<feature type="domain" description="N-acetyltransferase" evidence="1">
    <location>
        <begin position="9"/>
        <end position="151"/>
    </location>
</feature>
<gene>
    <name evidence="2" type="ORF">G5575_01590</name>
</gene>
<keyword evidence="2" id="KW-0808">Transferase</keyword>
<dbReference type="InterPro" id="IPR051531">
    <property type="entry name" value="N-acetyltransferase"/>
</dbReference>
<name>A0A6M1SQ16_9HYPH</name>
<evidence type="ECO:0000313" key="3">
    <source>
        <dbReference type="Proteomes" id="UP000474802"/>
    </source>
</evidence>
<organism evidence="2 3">
    <name type="scientific">Devosia aurantiaca</name>
    <dbReference type="NCBI Taxonomy" id="2714858"/>
    <lineage>
        <taxon>Bacteria</taxon>
        <taxon>Pseudomonadati</taxon>
        <taxon>Pseudomonadota</taxon>
        <taxon>Alphaproteobacteria</taxon>
        <taxon>Hyphomicrobiales</taxon>
        <taxon>Devosiaceae</taxon>
        <taxon>Devosia</taxon>
    </lineage>
</organism>
<reference evidence="2 3" key="2">
    <citation type="submission" date="2020-03" db="EMBL/GenBank/DDBJ databases">
        <title>Devosia chinhatensis sp. nov., isolated from a hexachlorocyclohexane (HCH) dump site in India.</title>
        <authorList>
            <person name="Kumar M."/>
            <person name="Lal R."/>
        </authorList>
    </citation>
    <scope>NUCLEOTIDE SEQUENCE [LARGE SCALE GENOMIC DNA]</scope>
    <source>
        <strain evidence="2 3">H239</strain>
    </source>
</reference>
<dbReference type="GO" id="GO:0016747">
    <property type="term" value="F:acyltransferase activity, transferring groups other than amino-acyl groups"/>
    <property type="evidence" value="ECO:0007669"/>
    <property type="project" value="InterPro"/>
</dbReference>
<dbReference type="Proteomes" id="UP000474802">
    <property type="component" value="Unassembled WGS sequence"/>
</dbReference>
<evidence type="ECO:0000313" key="2">
    <source>
        <dbReference type="EMBL" id="NGP16553.1"/>
    </source>
</evidence>
<dbReference type="RefSeq" id="WP_164532807.1">
    <property type="nucleotide sequence ID" value="NZ_JAALFG010000001.1"/>
</dbReference>
<dbReference type="PROSITE" id="PS51186">
    <property type="entry name" value="GNAT"/>
    <property type="match status" value="1"/>
</dbReference>
<accession>A0A6M1SQ16</accession>
<dbReference type="SUPFAM" id="SSF55729">
    <property type="entry name" value="Acyl-CoA N-acyltransferases (Nat)"/>
    <property type="match status" value="1"/>
</dbReference>
<dbReference type="AlphaFoldDB" id="A0A6M1SQ16"/>
<keyword evidence="3" id="KW-1185">Reference proteome</keyword>
<protein>
    <submittedName>
        <fullName evidence="2">GNAT family N-acetyltransferase</fullName>
    </submittedName>
</protein>
<dbReference type="Pfam" id="PF13302">
    <property type="entry name" value="Acetyltransf_3"/>
    <property type="match status" value="1"/>
</dbReference>
<dbReference type="InterPro" id="IPR000182">
    <property type="entry name" value="GNAT_dom"/>
</dbReference>
<evidence type="ECO:0000259" key="1">
    <source>
        <dbReference type="PROSITE" id="PS51186"/>
    </source>
</evidence>
<dbReference type="PANTHER" id="PTHR43792:SF1">
    <property type="entry name" value="N-ACETYLTRANSFERASE DOMAIN-CONTAINING PROTEIN"/>
    <property type="match status" value="1"/>
</dbReference>
<dbReference type="EMBL" id="JAALFG010000001">
    <property type="protein sequence ID" value="NGP16553.1"/>
    <property type="molecule type" value="Genomic_DNA"/>
</dbReference>
<dbReference type="InterPro" id="IPR016181">
    <property type="entry name" value="Acyl_CoA_acyltransferase"/>
</dbReference>
<reference evidence="2 3" key="1">
    <citation type="submission" date="2020-02" db="EMBL/GenBank/DDBJ databases">
        <authorList>
            <person name="Khan S.A."/>
            <person name="Jeon C.O."/>
            <person name="Chun B.H."/>
        </authorList>
    </citation>
    <scope>NUCLEOTIDE SEQUENCE [LARGE SCALE GENOMIC DNA]</scope>
    <source>
        <strain evidence="2 3">H239</strain>
    </source>
</reference>